<keyword evidence="1" id="KW-1133">Transmembrane helix</keyword>
<organism evidence="3 4">
    <name type="scientific">Cocos nucifera</name>
    <name type="common">Coconut palm</name>
    <dbReference type="NCBI Taxonomy" id="13894"/>
    <lineage>
        <taxon>Eukaryota</taxon>
        <taxon>Viridiplantae</taxon>
        <taxon>Streptophyta</taxon>
        <taxon>Embryophyta</taxon>
        <taxon>Tracheophyta</taxon>
        <taxon>Spermatophyta</taxon>
        <taxon>Magnoliopsida</taxon>
        <taxon>Liliopsida</taxon>
        <taxon>Arecaceae</taxon>
        <taxon>Arecoideae</taxon>
        <taxon>Cocoseae</taxon>
        <taxon>Attaleinae</taxon>
        <taxon>Cocos</taxon>
    </lineage>
</organism>
<dbReference type="PANTHER" id="PTHR15180">
    <property type="entry name" value="GENERAL TRANSCRIPTION FACTOR 3C POLYPEPTIDE 1"/>
    <property type="match status" value="1"/>
</dbReference>
<dbReference type="EMBL" id="CM017878">
    <property type="protein sequence ID" value="KAG1355282.1"/>
    <property type="molecule type" value="Genomic_DNA"/>
</dbReference>
<evidence type="ECO:0000313" key="3">
    <source>
        <dbReference type="EMBL" id="KAG1355282.1"/>
    </source>
</evidence>
<evidence type="ECO:0000259" key="2">
    <source>
        <dbReference type="Pfam" id="PF24655"/>
    </source>
</evidence>
<dbReference type="InterPro" id="IPR044210">
    <property type="entry name" value="Tfc3-like"/>
</dbReference>
<dbReference type="OrthoDB" id="68020at2759"/>
<dbReference type="Pfam" id="PF24655">
    <property type="entry name" value="DUF7645"/>
    <property type="match status" value="1"/>
</dbReference>
<reference evidence="3" key="1">
    <citation type="journal article" date="2017" name="Gigascience">
        <title>The genome draft of coconut (Cocos nucifera).</title>
        <authorList>
            <person name="Xiao Y."/>
            <person name="Xu P."/>
            <person name="Fan H."/>
            <person name="Baudouin L."/>
            <person name="Xia W."/>
            <person name="Bocs S."/>
            <person name="Xu J."/>
            <person name="Li Q."/>
            <person name="Guo A."/>
            <person name="Zhou L."/>
            <person name="Li J."/>
            <person name="Wu Y."/>
            <person name="Ma Z."/>
            <person name="Armero A."/>
            <person name="Issali A.E."/>
            <person name="Liu N."/>
            <person name="Peng M."/>
            <person name="Yang Y."/>
        </authorList>
    </citation>
    <scope>NUCLEOTIDE SEQUENCE</scope>
    <source>
        <tissue evidence="3">Spear leaf of Hainan Tall coconut</tissue>
    </source>
</reference>
<name>A0A8K0N5G7_COCNU</name>
<sequence length="367" mass="41797">MLLAKYFAHWKELFFLRNEPYLCVRVMSAEQRMELLKCVKDVEPGKKISFKDCAKIARELNLTLEQCTIPKRKRKRRKRFSWTDSSDRRAVMRLCNLLAERHGKEWPDIPQTNGTSSNVQEPAAVPGDGTQDYVDKCKNVDIISTTKRSGASSHRFRGKFFKILKSRAFNYLKERNFMIIFIIVPVSFSKILLMFSIILSVSVHVVAGHGIRPFVLSRKFWHDASSSPFPIDSGKRAADFSRELFVSPVLPKEGVGEADEPNNSKSSFPMEHIEEYDDPKVLKRIRVILKRAAFSRAVPHNELPWDAMATYAVQISSVFVGLEMEEISEVTKVQGVQLAEVIVDTLEVFQLVIKNPVKVHGGLLGIL</sequence>
<dbReference type="GO" id="GO:0003677">
    <property type="term" value="F:DNA binding"/>
    <property type="evidence" value="ECO:0007669"/>
    <property type="project" value="InterPro"/>
</dbReference>
<accession>A0A8K0N5G7</accession>
<comment type="caution">
    <text evidence="3">The sequence shown here is derived from an EMBL/GenBank/DDBJ whole genome shotgun (WGS) entry which is preliminary data.</text>
</comment>
<keyword evidence="1" id="KW-0812">Transmembrane</keyword>
<dbReference type="Proteomes" id="UP000797356">
    <property type="component" value="Chromosome 7"/>
</dbReference>
<dbReference type="PANTHER" id="PTHR15180:SF1">
    <property type="entry name" value="GENERAL TRANSCRIPTION FACTOR 3C POLYPEPTIDE 1"/>
    <property type="match status" value="1"/>
</dbReference>
<proteinExistence type="predicted"/>
<keyword evidence="4" id="KW-1185">Reference proteome</keyword>
<evidence type="ECO:0000313" key="4">
    <source>
        <dbReference type="Proteomes" id="UP000797356"/>
    </source>
</evidence>
<dbReference type="GO" id="GO:0006384">
    <property type="term" value="P:transcription initiation at RNA polymerase III promoter"/>
    <property type="evidence" value="ECO:0007669"/>
    <property type="project" value="InterPro"/>
</dbReference>
<evidence type="ECO:0000256" key="1">
    <source>
        <dbReference type="SAM" id="Phobius"/>
    </source>
</evidence>
<protein>
    <recommendedName>
        <fullName evidence="2">DUF7645 domain-containing protein</fullName>
    </recommendedName>
</protein>
<dbReference type="InterPro" id="IPR056062">
    <property type="entry name" value="DUF7645"/>
</dbReference>
<reference evidence="3" key="2">
    <citation type="submission" date="2019-07" db="EMBL/GenBank/DDBJ databases">
        <authorList>
            <person name="Yang Y."/>
            <person name="Bocs S."/>
            <person name="Baudouin L."/>
        </authorList>
    </citation>
    <scope>NUCLEOTIDE SEQUENCE</scope>
    <source>
        <tissue evidence="3">Spear leaf of Hainan Tall coconut</tissue>
    </source>
</reference>
<feature type="transmembrane region" description="Helical" evidence="1">
    <location>
        <begin position="177"/>
        <end position="199"/>
    </location>
</feature>
<keyword evidence="1" id="KW-0472">Membrane</keyword>
<dbReference type="GO" id="GO:0000127">
    <property type="term" value="C:transcription factor TFIIIC complex"/>
    <property type="evidence" value="ECO:0007669"/>
    <property type="project" value="InterPro"/>
</dbReference>
<feature type="domain" description="DUF7645" evidence="2">
    <location>
        <begin position="23"/>
        <end position="79"/>
    </location>
</feature>
<dbReference type="AlphaFoldDB" id="A0A8K0N5G7"/>
<gene>
    <name evidence="3" type="ORF">COCNU_07G013940</name>
</gene>
<dbReference type="GO" id="GO:0042791">
    <property type="term" value="P:5S class rRNA transcription by RNA polymerase III"/>
    <property type="evidence" value="ECO:0007669"/>
    <property type="project" value="TreeGrafter"/>
</dbReference>